<organism evidence="1 2">
    <name type="scientific">Naganishia friedmannii</name>
    <dbReference type="NCBI Taxonomy" id="89922"/>
    <lineage>
        <taxon>Eukaryota</taxon>
        <taxon>Fungi</taxon>
        <taxon>Dikarya</taxon>
        <taxon>Basidiomycota</taxon>
        <taxon>Agaricomycotina</taxon>
        <taxon>Tremellomycetes</taxon>
        <taxon>Filobasidiales</taxon>
        <taxon>Filobasidiaceae</taxon>
        <taxon>Naganishia</taxon>
    </lineage>
</organism>
<comment type="caution">
    <text evidence="1">The sequence shown here is derived from an EMBL/GenBank/DDBJ whole genome shotgun (WGS) entry which is preliminary data.</text>
</comment>
<protein>
    <submittedName>
        <fullName evidence="1">Uncharacterized protein</fullName>
    </submittedName>
</protein>
<keyword evidence="2" id="KW-1185">Reference proteome</keyword>
<gene>
    <name evidence="1" type="ORF">QFC21_001170</name>
</gene>
<evidence type="ECO:0000313" key="1">
    <source>
        <dbReference type="EMBL" id="KAJ9107710.1"/>
    </source>
</evidence>
<accession>A0ACC2W7G3</accession>
<name>A0ACC2W7G3_9TREE</name>
<sequence length="2696" mass="298241">MPSFSFANPLSGRRTVSAQDRATSRTVNGGKQHKSKLSIAPAVPSLPQATSFRQDLSNLTLEQQLSHSSSGTRPSISASSSTQDVRQATYNNNLQAVNVSSIGRKNIAGLSGEQKIVAVLINRLVSKLPASTGSSLGATEGDPIVQQTIVALEKMSETKLALVAHGLTTVLEGFIPQTANLALVNQPIHVLQSQYIILKTMQHCTTAYWKHHHEQNTTTSFALRSDIEGYPRPWSSPPALEELLARFMVATLILYIRMTTYEVTSAQLGVRGRTAPVLGTFGIKGENEQTPMGRSMLRFLHGFSTSSDVGLKYRTEQSMEGKAHEEGPGGLMTTSDGADVDVPHIPSSSTTGARAPHQGHRRRQSSHSINTMASAGGSTSAATLMCEIARQVGKIFYFLSSAAWSVVYGKIRGTLLKLVQSPEERPDAVEIRILEWSNLDQPKLFCVIKDFASHFLHIKRSVQPALSVAVHSAIWNWIEAYPMEFTALHRKGKRVDAGADTLFDIIHGLATTGDGSQKAKAFWPTQAALLLLCPDVLDKAIHGETGSSVTKKASFLENLRKTGKASYMDEPTLLCYVDFCKAGSSIPLGTCQFALHEYVRDVRSNFQERLLHDANVMEIIDMNLLICGFLALHRSRFLDSRAWSPMLAFLKEAKSLRCRKVIAHSALILILESDNQPHAPPLLEIQTAAAPFFRAWLCECIAHWTSEGNWKPTYEVDLNILDTPMYMAREKMLLDAILKLYAAEPAFAFDDTAVTSGTLGVPDLLFTLSKGAFHLRSPETAKDCERSLLALQNWIFSLPENAADVEAHQSSVSLVSGRLLHEACRFVGQSIFTCQEDRHHARMIYRLTEQAILTAKAGRLLASRRHTADLWFELAKSELLVDIVLSASLLSPDFDMNARTIRALGTLARYRKDTSSTIDRDMQIMRESASSVFAHICEDLEGVFGKIQQQKLIRNTFRSSAQPCAPVRTLWQLLFGRFAELTTRIVDGVELGLAAERHDSIPSLNSYESGLWKNLGLFLSGTSDICCAVDTMIEVPQEWVPEDRTVGTVPEFVEALVDLFVADSEQVREATKQMAGEIALAHLNLLVNQVNGLMEHSWTDGNVNRSEPFDYLVATTMGTLRILMERDAEEKFSGELAQYSDFGSLVSLLAEYVNVLPFGPIAHRCKIKLGRILTRIGDKLALEPLKRDRLFNNIQSWTSQALKEAGDRNFRNLGSRQQCEDDVILLSGLAQLSAAMSLESGTEKHGRSSSKLLGDAEFFARFIQRITVETAEHQSVYAFKMLKQAQAVLTNLITCNGNDCLGQCLEMTLSADVGLRYPFLQAMTVVLRQSTLTDLALQRRKSDSSLRPFTKMLMQRDLKLVQAITSTAMLQEFDLLAAVLYRIFRREGGVYLLLYGLLEHEVRSTEIQAQLFRANSIVTRITTQHVQTAGFTYFRDLLLPTVQAVSEITPEMEHDDIVKVVEALLDRVVRIVNVPSALRHIFSLISSTTLGKFESSRHAVSTFFFLRVLCPALVTPERFDITVEDDKRRILLLISKIIMNVANVQSFGTKDPQLAIYNELLESKFQQIVDFLTELGAVWPEPLPLANTTEKNVSVTDADVDEEFIAFYVIKHLDKIVHVEGIDANLVTSVARSVQQRQRKRSKMSASAQATAYAEFMKRNEGRSLAHEKVFFRGQTSIGVERDLFYLVLGSNRVAFNDLLLWHIFKTLEGCTDFDLVVDLTRCNSAQAPRIAFLERFLDLCPKSLFSKVKIVVLFQPNIESPRLLVNVHMLLRVLGSTHSIPIVTAGSPSQLMKHIPLRTLQLSRDSLMVSEAAKNVYHDASFEMHDGRRLPVVVAVNADLVVIQTMAKQELLPVDGISSELVAVYSISGIGDDVLSRLHGQGSLGRLSSPRLVLNPTSFIALGSKQLIQYLKEARRAGVKGFRRRYELLESKGQSTIAVAVLASALFNLVATNSTKTQRAAVDLLRVGESCFKFGLGDDTPKYEDVQTFSMSVATASKTGSRLIKLVPHLSLGMSLEFLKALGHIDGEHRISLISLSTPWFQQCVEVIQPFSDSYVANMASMRELVRGMIDLTVSQEEHWSAWLEPLWRALSNAPDDIMDVILGEILEVVQGSEMEQNAWKGLQAALRSFSANGLIVKLASRLRKKIAATYTNTCPVLTDSAAWPEISCLLQAAFLRISASIPQSDLFVALPDITYALVMTAGLGSEKIRTCAHSLTLRVIELSVDENPDATSDLLLEAQSEAILHCYGLVPSKSPDTSYTTIAKTEKLCSFLLRILTQSAPSLGKSEHLQNVWLARLLGLFSASCFQYNPAVQQRALVALGALINGARPGEVEDDFMYQLLVAIHNALAQPITAVSDMLLTSMLRCLTLVISGVSTDSRYGGAATFWLGLGVLQTGRIPLMSVTIDLVVAALKQAKGLGLAETGIQRLLLAHRPKDLAVIKLDAYTGVDFESKIAFTFSVAALAYRGMRIESTRMATKELFGLLMAPGLTHSNARMGFVPPQCLAYFLCRYSVKNNNVERKYLVDLTCGKGTFDRMPSYANVFSLLEIPDTPIAIMVIALLFGMLRAAELEYERVVLLTTLAEAARQLPDIMAIWQTYAHNELVNYLIQSSNPQIFVAVNSILNIVGNPSSRDDFLDTASRISHDTRTSIDSNMDSNATLKNLKMSCLRYMGNFRFDADKMANISVLVSQLIAP</sequence>
<dbReference type="Proteomes" id="UP001227268">
    <property type="component" value="Unassembled WGS sequence"/>
</dbReference>
<evidence type="ECO:0000313" key="2">
    <source>
        <dbReference type="Proteomes" id="UP001227268"/>
    </source>
</evidence>
<reference evidence="1" key="1">
    <citation type="submission" date="2023-04" db="EMBL/GenBank/DDBJ databases">
        <title>Draft Genome sequencing of Naganishia species isolated from polar environments using Oxford Nanopore Technology.</title>
        <authorList>
            <person name="Leo P."/>
            <person name="Venkateswaran K."/>
        </authorList>
    </citation>
    <scope>NUCLEOTIDE SEQUENCE</scope>
    <source>
        <strain evidence="1">MNA-CCFEE 5423</strain>
    </source>
</reference>
<proteinExistence type="predicted"/>
<dbReference type="EMBL" id="JASBWT010000002">
    <property type="protein sequence ID" value="KAJ9107710.1"/>
    <property type="molecule type" value="Genomic_DNA"/>
</dbReference>